<evidence type="ECO:0000313" key="2">
    <source>
        <dbReference type="EMBL" id="QJA82971.1"/>
    </source>
</evidence>
<name>A0A6M3KMX5_9ZZZZ</name>
<organism evidence="2">
    <name type="scientific">viral metagenome</name>
    <dbReference type="NCBI Taxonomy" id="1070528"/>
    <lineage>
        <taxon>unclassified sequences</taxon>
        <taxon>metagenomes</taxon>
        <taxon>organismal metagenomes</taxon>
    </lineage>
</organism>
<proteinExistence type="predicted"/>
<dbReference type="EMBL" id="MT142879">
    <property type="protein sequence ID" value="QJA89929.1"/>
    <property type="molecule type" value="Genomic_DNA"/>
</dbReference>
<evidence type="ECO:0000256" key="1">
    <source>
        <dbReference type="SAM" id="MobiDB-lite"/>
    </source>
</evidence>
<sequence length="132" mass="15170">MARPKIEIDWKIFDKLCELHCTLAEIASWFDCSDDTIENRVLAEKGMLFSEYWRIKSAKGKISLRRIQLKLAERNAAMAIFLGKNLLGQRDDYGVDVGVRSWADFMRKAQHGGNGKSNVTENELERIGHNRN</sequence>
<dbReference type="EMBL" id="MT142500">
    <property type="protein sequence ID" value="QJA82971.1"/>
    <property type="molecule type" value="Genomic_DNA"/>
</dbReference>
<accession>A0A6M3KMX5</accession>
<reference evidence="2" key="1">
    <citation type="submission" date="2020-03" db="EMBL/GenBank/DDBJ databases">
        <title>The deep terrestrial virosphere.</title>
        <authorList>
            <person name="Holmfeldt K."/>
            <person name="Nilsson E."/>
            <person name="Simone D."/>
            <person name="Lopez-Fernandez M."/>
            <person name="Wu X."/>
            <person name="de Brujin I."/>
            <person name="Lundin D."/>
            <person name="Andersson A."/>
            <person name="Bertilsson S."/>
            <person name="Dopson M."/>
        </authorList>
    </citation>
    <scope>NUCLEOTIDE SEQUENCE</scope>
    <source>
        <strain evidence="2">MM415A00329</strain>
        <strain evidence="3">MM415B02471</strain>
    </source>
</reference>
<protein>
    <submittedName>
        <fullName evidence="2">Uncharacterized protein</fullName>
    </submittedName>
</protein>
<dbReference type="AlphaFoldDB" id="A0A6M3KMX5"/>
<feature type="compositionally biased region" description="Basic and acidic residues" evidence="1">
    <location>
        <begin position="123"/>
        <end position="132"/>
    </location>
</feature>
<feature type="region of interest" description="Disordered" evidence="1">
    <location>
        <begin position="111"/>
        <end position="132"/>
    </location>
</feature>
<gene>
    <name evidence="2" type="ORF">MM415A00329_0025</name>
    <name evidence="3" type="ORF">MM415B02471_0003</name>
</gene>
<evidence type="ECO:0000313" key="3">
    <source>
        <dbReference type="EMBL" id="QJA89929.1"/>
    </source>
</evidence>